<gene>
    <name evidence="2" type="ORF">HNR61_004612</name>
</gene>
<dbReference type="Proteomes" id="UP000572680">
    <property type="component" value="Unassembled WGS sequence"/>
</dbReference>
<dbReference type="Pfam" id="PF18860">
    <property type="entry name" value="AbiJ_NTD3"/>
    <property type="match status" value="1"/>
</dbReference>
<name>A0A7W3LRF6_ACTNM</name>
<organism evidence="2 3">
    <name type="scientific">Actinomadura namibiensis</name>
    <dbReference type="NCBI Taxonomy" id="182080"/>
    <lineage>
        <taxon>Bacteria</taxon>
        <taxon>Bacillati</taxon>
        <taxon>Actinomycetota</taxon>
        <taxon>Actinomycetes</taxon>
        <taxon>Streptosporangiales</taxon>
        <taxon>Thermomonosporaceae</taxon>
        <taxon>Actinomadura</taxon>
    </lineage>
</organism>
<keyword evidence="3" id="KW-1185">Reference proteome</keyword>
<comment type="caution">
    <text evidence="2">The sequence shown here is derived from an EMBL/GenBank/DDBJ whole genome shotgun (WGS) entry which is preliminary data.</text>
</comment>
<evidence type="ECO:0000313" key="2">
    <source>
        <dbReference type="EMBL" id="MBA8952966.1"/>
    </source>
</evidence>
<dbReference type="RefSeq" id="WP_182845170.1">
    <property type="nucleotide sequence ID" value="NZ_BAAALP010000158.1"/>
</dbReference>
<proteinExistence type="predicted"/>
<dbReference type="InterPro" id="IPR041427">
    <property type="entry name" value="AbiJ-NTD3"/>
</dbReference>
<sequence length="424" mass="47669">MTIQVLMAGSARLRENCPMAGEVDLVKLREHLKAPAEAFVTRASHKDPDAACHHLGLPVLPYDQGTSKRDRFSRCLAALPDADLPAVAARVLELDDGILDAATRNVIQDVLWAGQPVPEISQRARREIAQALEPGLENLATQGDRFRALLERFWVLGANPFGDFFGHGKSLRAQIDQHVFNNDDWTAEELFEHLGALGAGHPRFARFLAGLVSADVIPDEPMQRRLVAILDPPLRAAGAELRETDTRDGYPVFSVVSTRSGHARSPRALIFATRSKPDIRFEDVLDLDIEVLNDHVNVLVYDRPIGPDGLRWRDLHTWWKDTHQITSDDEAKRTLYSRLLASLPKNHKGEWYPAQRNLFDLYHQLHGQHVPGLPALLPEVWVHWDPKTIKARGAAAMTHHRMDFLLLLPGGHRVVLGRVRWITM</sequence>
<dbReference type="EMBL" id="JACJIA010000005">
    <property type="protein sequence ID" value="MBA8952966.1"/>
    <property type="molecule type" value="Genomic_DNA"/>
</dbReference>
<reference evidence="2 3" key="1">
    <citation type="submission" date="2020-08" db="EMBL/GenBank/DDBJ databases">
        <title>Genomic Encyclopedia of Type Strains, Phase IV (KMG-IV): sequencing the most valuable type-strain genomes for metagenomic binning, comparative biology and taxonomic classification.</title>
        <authorList>
            <person name="Goeker M."/>
        </authorList>
    </citation>
    <scope>NUCLEOTIDE SEQUENCE [LARGE SCALE GENOMIC DNA]</scope>
    <source>
        <strain evidence="2 3">DSM 44197</strain>
    </source>
</reference>
<feature type="domain" description="AbiJ-NTD3" evidence="1">
    <location>
        <begin position="119"/>
        <end position="286"/>
    </location>
</feature>
<accession>A0A7W3LRF6</accession>
<evidence type="ECO:0000313" key="3">
    <source>
        <dbReference type="Proteomes" id="UP000572680"/>
    </source>
</evidence>
<dbReference type="AlphaFoldDB" id="A0A7W3LRF6"/>
<evidence type="ECO:0000259" key="1">
    <source>
        <dbReference type="Pfam" id="PF18860"/>
    </source>
</evidence>
<protein>
    <recommendedName>
        <fullName evidence="1">AbiJ-NTD3 domain-containing protein</fullName>
    </recommendedName>
</protein>